<sequence>MWGPGAQGGFQNALSMGLQLGGMARQAQDRKEERNALSAYVANPNDQTAAAVAPYQPGLVLQYGQDQRARQQKAQIAQLGQEAMNGNNEALGQLFTLDNDLWKRLDDRSREQVKGATSFMAQSGMAIGRLPEAQRPQAWSAAVQQAERSGIDIPAYMEAYSPDVLNAALARAEMTEKYIKQFEPDYRVIPQGGYLEDVNPVTGGGGAMGGQAPAPSPQQPAAEIPAISPAQWQANVQAMGMPRAIKWAASNGIPVPIKGDSDYAMIPSGATFTGPDGLVRRKP</sequence>
<dbReference type="EMBL" id="LR798303">
    <property type="protein sequence ID" value="CAB5222574.1"/>
    <property type="molecule type" value="Genomic_DNA"/>
</dbReference>
<protein>
    <submittedName>
        <fullName evidence="1">Uncharacterized protein</fullName>
    </submittedName>
</protein>
<gene>
    <name evidence="1" type="ORF">UFOVP368_17</name>
</gene>
<evidence type="ECO:0000313" key="1">
    <source>
        <dbReference type="EMBL" id="CAB5222574.1"/>
    </source>
</evidence>
<reference evidence="1" key="1">
    <citation type="submission" date="2020-05" db="EMBL/GenBank/DDBJ databases">
        <authorList>
            <person name="Chiriac C."/>
            <person name="Salcher M."/>
            <person name="Ghai R."/>
            <person name="Kavagutti S V."/>
        </authorList>
    </citation>
    <scope>NUCLEOTIDE SEQUENCE</scope>
</reference>
<organism evidence="1">
    <name type="scientific">uncultured Caudovirales phage</name>
    <dbReference type="NCBI Taxonomy" id="2100421"/>
    <lineage>
        <taxon>Viruses</taxon>
        <taxon>Duplodnaviria</taxon>
        <taxon>Heunggongvirae</taxon>
        <taxon>Uroviricota</taxon>
        <taxon>Caudoviricetes</taxon>
        <taxon>Peduoviridae</taxon>
        <taxon>Maltschvirus</taxon>
        <taxon>Maltschvirus maltsch</taxon>
    </lineage>
</organism>
<name>A0A6J7X2R1_9CAUD</name>
<proteinExistence type="predicted"/>
<accession>A0A6J7X2R1</accession>